<dbReference type="FunFam" id="3.90.226.10:FF:000002">
    <property type="entry name" value="ATP-dependent Clp protease proteolytic subunit"/>
    <property type="match status" value="1"/>
</dbReference>
<dbReference type="GO" id="GO:0051117">
    <property type="term" value="F:ATPase binding"/>
    <property type="evidence" value="ECO:0007669"/>
    <property type="project" value="TreeGrafter"/>
</dbReference>
<dbReference type="SUPFAM" id="SSF52096">
    <property type="entry name" value="ClpP/crotonase"/>
    <property type="match status" value="1"/>
</dbReference>
<evidence type="ECO:0000256" key="4">
    <source>
        <dbReference type="ARBA" id="ARBA00022801"/>
    </source>
</evidence>
<keyword evidence="4 7" id="KW-0378">Hydrolase</keyword>
<feature type="active site" evidence="7 8">
    <location>
        <position position="122"/>
    </location>
</feature>
<keyword evidence="12" id="KW-1185">Reference proteome</keyword>
<dbReference type="GO" id="GO:0009368">
    <property type="term" value="C:endopeptidase Clp complex"/>
    <property type="evidence" value="ECO:0007669"/>
    <property type="project" value="TreeGrafter"/>
</dbReference>
<dbReference type="EC" id="3.4.21.92" evidence="7"/>
<accession>A0A7K3VZ96</accession>
<dbReference type="PROSITE" id="PS00382">
    <property type="entry name" value="CLP_PROTEASE_HIS"/>
    <property type="match status" value="1"/>
</dbReference>
<evidence type="ECO:0000313" key="12">
    <source>
        <dbReference type="Proteomes" id="UP000470246"/>
    </source>
</evidence>
<dbReference type="HAMAP" id="MF_00444">
    <property type="entry name" value="ClpP"/>
    <property type="match status" value="1"/>
</dbReference>
<comment type="catalytic activity">
    <reaction evidence="6 7 8">
        <text>Hydrolysis of proteins to small peptides in the presence of ATP and magnesium. alpha-casein is the usual test substrate. In the absence of ATP, only oligopeptides shorter than five residues are hydrolyzed (such as succinyl-Leu-Tyr-|-NHMec, and Leu-Tyr-Leu-|-Tyr-Trp, in which cleavage of the -Tyr-|-Leu- and -Tyr-|-Trp bonds also occurs).</text>
        <dbReference type="EC" id="3.4.21.92"/>
    </reaction>
</comment>
<keyword evidence="2 7" id="KW-0963">Cytoplasm</keyword>
<dbReference type="AlphaFoldDB" id="A0A7K3VZ96"/>
<dbReference type="PANTHER" id="PTHR10381">
    <property type="entry name" value="ATP-DEPENDENT CLP PROTEASE PROTEOLYTIC SUBUNIT"/>
    <property type="match status" value="1"/>
</dbReference>
<proteinExistence type="inferred from homology"/>
<protein>
    <recommendedName>
        <fullName evidence="7 9">ATP-dependent Clp protease proteolytic subunit</fullName>
        <ecNumber evidence="7">3.4.21.92</ecNumber>
    </recommendedName>
    <alternativeName>
        <fullName evidence="7">Endopeptidase Clp</fullName>
    </alternativeName>
</protein>
<dbReference type="Proteomes" id="UP000470246">
    <property type="component" value="Unassembled WGS sequence"/>
</dbReference>
<dbReference type="EMBL" id="JAAGWF010000008">
    <property type="protein sequence ID" value="NEK57922.1"/>
    <property type="molecule type" value="Genomic_DNA"/>
</dbReference>
<evidence type="ECO:0000313" key="11">
    <source>
        <dbReference type="EMBL" id="NEK57922.1"/>
    </source>
</evidence>
<comment type="subunit">
    <text evidence="7">Fourteen ClpP subunits assemble into 2 heptameric rings which stack back to back to give a disk-like structure with a central cavity, resembling the structure of eukaryotic proteasomes.</text>
</comment>
<dbReference type="GO" id="GO:0006515">
    <property type="term" value="P:protein quality control for misfolded or incompletely synthesized proteins"/>
    <property type="evidence" value="ECO:0007669"/>
    <property type="project" value="TreeGrafter"/>
</dbReference>
<evidence type="ECO:0000256" key="10">
    <source>
        <dbReference type="SAM" id="Coils"/>
    </source>
</evidence>
<dbReference type="PRINTS" id="PR00127">
    <property type="entry name" value="CLPPROTEASEP"/>
</dbReference>
<organism evidence="11 12">
    <name type="scientific">Geodermatophilus sabuli</name>
    <dbReference type="NCBI Taxonomy" id="1564158"/>
    <lineage>
        <taxon>Bacteria</taxon>
        <taxon>Bacillati</taxon>
        <taxon>Actinomycetota</taxon>
        <taxon>Actinomycetes</taxon>
        <taxon>Geodermatophilales</taxon>
        <taxon>Geodermatophilaceae</taxon>
        <taxon>Geodermatophilus</taxon>
    </lineage>
</organism>
<dbReference type="InterPro" id="IPR033135">
    <property type="entry name" value="ClpP_His_AS"/>
</dbReference>
<dbReference type="RefSeq" id="WP_163481114.1">
    <property type="nucleotide sequence ID" value="NZ_JAAGWF010000008.1"/>
</dbReference>
<sequence>MTAPSPRLATAPASLPDSVYERLLGERIVFLGSQVDDDIANQLAAQMLLLSAEDARRDIHLYINSPGGSVSAGMALYDTMQFIDCDVATYAMGMAASMGQFLLAAGTAGKRYALPHARIMMHQPSAGLGGTESDVTIQADMLRRLKRQLTELQARHTGQTVERIEQDADRDRWFTAAEARDYGFVDHVISSAAALPAGDDPLTA</sequence>
<evidence type="ECO:0000256" key="9">
    <source>
        <dbReference type="RuleBase" id="RU003567"/>
    </source>
</evidence>
<dbReference type="NCBIfam" id="NF001368">
    <property type="entry name" value="PRK00277.1"/>
    <property type="match status" value="1"/>
</dbReference>
<reference evidence="11 12" key="1">
    <citation type="submission" date="2020-02" db="EMBL/GenBank/DDBJ databases">
        <title>Geodermatophilus sabuli CPCC 205279 I12A-02694.</title>
        <authorList>
            <person name="Jiang Z."/>
        </authorList>
    </citation>
    <scope>NUCLEOTIDE SEQUENCE [LARGE SCALE GENOMIC DNA]</scope>
    <source>
        <strain evidence="11 12">I12A-02694</strain>
    </source>
</reference>
<evidence type="ECO:0000256" key="2">
    <source>
        <dbReference type="ARBA" id="ARBA00022490"/>
    </source>
</evidence>
<comment type="similarity">
    <text evidence="1 7 9">Belongs to the peptidase S14 family.</text>
</comment>
<comment type="function">
    <text evidence="7">Cleaves peptides in various proteins in a process that requires ATP hydrolysis. Has a chymotrypsin-like activity. Plays a major role in the degradation of misfolded proteins.</text>
</comment>
<evidence type="ECO:0000256" key="8">
    <source>
        <dbReference type="PROSITE-ProRule" id="PRU10086"/>
    </source>
</evidence>
<dbReference type="Gene3D" id="3.90.226.10">
    <property type="entry name" value="2-enoyl-CoA Hydratase, Chain A, domain 1"/>
    <property type="match status" value="1"/>
</dbReference>
<dbReference type="InterPro" id="IPR029045">
    <property type="entry name" value="ClpP/crotonase-like_dom_sf"/>
</dbReference>
<evidence type="ECO:0000256" key="5">
    <source>
        <dbReference type="ARBA" id="ARBA00022825"/>
    </source>
</evidence>
<dbReference type="Pfam" id="PF00574">
    <property type="entry name" value="CLP_protease"/>
    <property type="match status" value="1"/>
</dbReference>
<dbReference type="GO" id="GO:0004252">
    <property type="term" value="F:serine-type endopeptidase activity"/>
    <property type="evidence" value="ECO:0007669"/>
    <property type="project" value="UniProtKB-UniRule"/>
</dbReference>
<evidence type="ECO:0000256" key="1">
    <source>
        <dbReference type="ARBA" id="ARBA00007039"/>
    </source>
</evidence>
<evidence type="ECO:0000256" key="7">
    <source>
        <dbReference type="HAMAP-Rule" id="MF_00444"/>
    </source>
</evidence>
<keyword evidence="10" id="KW-0175">Coiled coil</keyword>
<evidence type="ECO:0000256" key="6">
    <source>
        <dbReference type="ARBA" id="ARBA00034021"/>
    </source>
</evidence>
<dbReference type="PANTHER" id="PTHR10381:SF70">
    <property type="entry name" value="ATP-DEPENDENT CLP PROTEASE PROTEOLYTIC SUBUNIT"/>
    <property type="match status" value="1"/>
</dbReference>
<dbReference type="InterPro" id="IPR001907">
    <property type="entry name" value="ClpP"/>
</dbReference>
<feature type="active site" description="Nucleophile" evidence="7">
    <location>
        <position position="97"/>
    </location>
</feature>
<dbReference type="NCBIfam" id="NF009205">
    <property type="entry name" value="PRK12553.1"/>
    <property type="match status" value="1"/>
</dbReference>
<dbReference type="CDD" id="cd07017">
    <property type="entry name" value="S14_ClpP_2"/>
    <property type="match status" value="1"/>
</dbReference>
<evidence type="ECO:0000256" key="3">
    <source>
        <dbReference type="ARBA" id="ARBA00022670"/>
    </source>
</evidence>
<comment type="subcellular location">
    <subcellularLocation>
        <location evidence="7">Cytoplasm</location>
    </subcellularLocation>
</comment>
<feature type="coiled-coil region" evidence="10">
    <location>
        <begin position="135"/>
        <end position="162"/>
    </location>
</feature>
<keyword evidence="3 7" id="KW-0645">Protease</keyword>
<name>A0A7K3VZ96_9ACTN</name>
<dbReference type="GO" id="GO:0005737">
    <property type="term" value="C:cytoplasm"/>
    <property type="evidence" value="ECO:0007669"/>
    <property type="project" value="UniProtKB-SubCell"/>
</dbReference>
<gene>
    <name evidence="7" type="primary">clpP</name>
    <name evidence="11" type="ORF">GCU56_08565</name>
</gene>
<dbReference type="InterPro" id="IPR023562">
    <property type="entry name" value="ClpP/TepA"/>
</dbReference>
<dbReference type="GO" id="GO:0004176">
    <property type="term" value="F:ATP-dependent peptidase activity"/>
    <property type="evidence" value="ECO:0007669"/>
    <property type="project" value="InterPro"/>
</dbReference>
<comment type="caution">
    <text evidence="11">The sequence shown here is derived from an EMBL/GenBank/DDBJ whole genome shotgun (WGS) entry which is preliminary data.</text>
</comment>
<keyword evidence="5 7" id="KW-0720">Serine protease</keyword>